<organism evidence="1">
    <name type="scientific">Oryza sativa subsp. japonica</name>
    <name type="common">Rice</name>
    <dbReference type="NCBI Taxonomy" id="39947"/>
    <lineage>
        <taxon>Eukaryota</taxon>
        <taxon>Viridiplantae</taxon>
        <taxon>Streptophyta</taxon>
        <taxon>Embryophyta</taxon>
        <taxon>Tracheophyta</taxon>
        <taxon>Spermatophyta</taxon>
        <taxon>Magnoliopsida</taxon>
        <taxon>Liliopsida</taxon>
        <taxon>Poales</taxon>
        <taxon>Poaceae</taxon>
        <taxon>BOP clade</taxon>
        <taxon>Oryzoideae</taxon>
        <taxon>Oryzeae</taxon>
        <taxon>Oryzinae</taxon>
        <taxon>Oryza</taxon>
        <taxon>Oryza sativa</taxon>
    </lineage>
</organism>
<gene>
    <name evidence="1" type="ORF">OsJ_23591</name>
</gene>
<evidence type="ECO:0000313" key="1">
    <source>
        <dbReference type="EMBL" id="EAZ39165.1"/>
    </source>
</evidence>
<dbReference type="EMBL" id="CM000144">
    <property type="protein sequence ID" value="EAZ39165.1"/>
    <property type="molecule type" value="Genomic_DNA"/>
</dbReference>
<name>A3BHX6_ORYSJ</name>
<dbReference type="AlphaFoldDB" id="A3BHX6"/>
<dbReference type="Proteomes" id="UP000007752">
    <property type="component" value="Chromosome 7"/>
</dbReference>
<reference evidence="1" key="2">
    <citation type="submission" date="2008-12" db="EMBL/GenBank/DDBJ databases">
        <title>Improved gene annotation of the rice (Oryza sativa) genomes.</title>
        <authorList>
            <person name="Wang J."/>
            <person name="Li R."/>
            <person name="Fan W."/>
            <person name="Huang Q."/>
            <person name="Zhang J."/>
            <person name="Zhou Y."/>
            <person name="Hu Y."/>
            <person name="Zi S."/>
            <person name="Li J."/>
            <person name="Ni P."/>
            <person name="Zheng H."/>
            <person name="Zhang Y."/>
            <person name="Zhao M."/>
            <person name="Hao Q."/>
            <person name="McDermott J."/>
            <person name="Samudrala R."/>
            <person name="Kristiansen K."/>
            <person name="Wong G.K.-S."/>
        </authorList>
    </citation>
    <scope>NUCLEOTIDE SEQUENCE</scope>
</reference>
<protein>
    <submittedName>
        <fullName evidence="1">Uncharacterized protein</fullName>
    </submittedName>
</protein>
<proteinExistence type="predicted"/>
<sequence length="210" mass="21930">MRVDELASEARLDGSEWCRRQREEGCVEVADDAMGGLRLTDEGHPAGNEGRLARRRWRQWFRKADAGCSRSWPAAVGNGGLGRIWTPAAVGDDSRGVVMAAAATVGNGGGGPGCGGCRVNWRRWRKTWRRAASCSVVKDDGAAAVCGGSGDGGSGDGGCDSEVVATSAAGKESGASLYAVKFMELWRLRVRGLNGLSNGDESGSSSEGYS</sequence>
<reference evidence="1" key="1">
    <citation type="journal article" date="2005" name="PLoS Biol.">
        <title>The genomes of Oryza sativa: a history of duplications.</title>
        <authorList>
            <person name="Yu J."/>
            <person name="Wang J."/>
            <person name="Lin W."/>
            <person name="Li S."/>
            <person name="Li H."/>
            <person name="Zhou J."/>
            <person name="Ni P."/>
            <person name="Dong W."/>
            <person name="Hu S."/>
            <person name="Zeng C."/>
            <person name="Zhang J."/>
            <person name="Zhang Y."/>
            <person name="Li R."/>
            <person name="Xu Z."/>
            <person name="Li S."/>
            <person name="Li X."/>
            <person name="Zheng H."/>
            <person name="Cong L."/>
            <person name="Lin L."/>
            <person name="Yin J."/>
            <person name="Geng J."/>
            <person name="Li G."/>
            <person name="Shi J."/>
            <person name="Liu J."/>
            <person name="Lv H."/>
            <person name="Li J."/>
            <person name="Wang J."/>
            <person name="Deng Y."/>
            <person name="Ran L."/>
            <person name="Shi X."/>
            <person name="Wang X."/>
            <person name="Wu Q."/>
            <person name="Li C."/>
            <person name="Ren X."/>
            <person name="Wang J."/>
            <person name="Wang X."/>
            <person name="Li D."/>
            <person name="Liu D."/>
            <person name="Zhang X."/>
            <person name="Ji Z."/>
            <person name="Zhao W."/>
            <person name="Sun Y."/>
            <person name="Zhang Z."/>
            <person name="Bao J."/>
            <person name="Han Y."/>
            <person name="Dong L."/>
            <person name="Ji J."/>
            <person name="Chen P."/>
            <person name="Wu S."/>
            <person name="Liu J."/>
            <person name="Xiao Y."/>
            <person name="Bu D."/>
            <person name="Tan J."/>
            <person name="Yang L."/>
            <person name="Ye C."/>
            <person name="Zhang J."/>
            <person name="Xu J."/>
            <person name="Zhou Y."/>
            <person name="Yu Y."/>
            <person name="Zhang B."/>
            <person name="Zhuang S."/>
            <person name="Wei H."/>
            <person name="Liu B."/>
            <person name="Lei M."/>
            <person name="Yu H."/>
            <person name="Li Y."/>
            <person name="Xu H."/>
            <person name="Wei S."/>
            <person name="He X."/>
            <person name="Fang L."/>
            <person name="Zhang Z."/>
            <person name="Zhang Y."/>
            <person name="Huang X."/>
            <person name="Su Z."/>
            <person name="Tong W."/>
            <person name="Li J."/>
            <person name="Tong Z."/>
            <person name="Li S."/>
            <person name="Ye J."/>
            <person name="Wang L."/>
            <person name="Fang L."/>
            <person name="Lei T."/>
            <person name="Chen C."/>
            <person name="Chen H."/>
            <person name="Xu Z."/>
            <person name="Li H."/>
            <person name="Huang H."/>
            <person name="Zhang F."/>
            <person name="Xu H."/>
            <person name="Li N."/>
            <person name="Zhao C."/>
            <person name="Li S."/>
            <person name="Dong L."/>
            <person name="Huang Y."/>
            <person name="Li L."/>
            <person name="Xi Y."/>
            <person name="Qi Q."/>
            <person name="Li W."/>
            <person name="Zhang B."/>
            <person name="Hu W."/>
            <person name="Zhang Y."/>
            <person name="Tian X."/>
            <person name="Jiao Y."/>
            <person name="Liang X."/>
            <person name="Jin J."/>
            <person name="Gao L."/>
            <person name="Zheng W."/>
            <person name="Hao B."/>
            <person name="Liu S."/>
            <person name="Wang W."/>
            <person name="Yuan L."/>
            <person name="Cao M."/>
            <person name="McDermott J."/>
            <person name="Samudrala R."/>
            <person name="Wang J."/>
            <person name="Wong G.K."/>
            <person name="Yang H."/>
        </authorList>
    </citation>
    <scope>NUCLEOTIDE SEQUENCE [LARGE SCALE GENOMIC DNA]</scope>
</reference>
<accession>A3BHX6</accession>